<dbReference type="AlphaFoldDB" id="S3NJW5"/>
<protein>
    <submittedName>
        <fullName evidence="5">Glycerate kinase</fullName>
    </submittedName>
</protein>
<dbReference type="PIRSF" id="PIRSF006078">
    <property type="entry name" value="GlxK"/>
    <property type="match status" value="1"/>
</dbReference>
<reference evidence="5 6" key="1">
    <citation type="submission" date="2013-06" db="EMBL/GenBank/DDBJ databases">
        <title>The Genome Sequence of Acinetobacter rudis CIP 110305.</title>
        <authorList>
            <consortium name="The Broad Institute Genome Sequencing Platform"/>
            <consortium name="The Broad Institute Genome Sequencing Center for Infectious Disease"/>
            <person name="Cerqueira G."/>
            <person name="Feldgarden M."/>
            <person name="Courvalin P."/>
            <person name="Perichon B."/>
            <person name="Grillot-Courvalin C."/>
            <person name="Clermont D."/>
            <person name="Rocha E."/>
            <person name="Yoon E.-J."/>
            <person name="Nemec A."/>
            <person name="Young S.K."/>
            <person name="Zeng Q."/>
            <person name="Gargeya S."/>
            <person name="Fitzgerald M."/>
            <person name="Abouelleil A."/>
            <person name="Alvarado L."/>
            <person name="Berlin A.M."/>
            <person name="Chapman S.B."/>
            <person name="Dewar J."/>
            <person name="Goldberg J."/>
            <person name="Griggs A."/>
            <person name="Gujja S."/>
            <person name="Hansen M."/>
            <person name="Howarth C."/>
            <person name="Imamovic A."/>
            <person name="Larimer J."/>
            <person name="McCowan C."/>
            <person name="Murphy C."/>
            <person name="Pearson M."/>
            <person name="Priest M."/>
            <person name="Roberts A."/>
            <person name="Saif S."/>
            <person name="Shea T."/>
            <person name="Sykes S."/>
            <person name="Wortman J."/>
            <person name="Nusbaum C."/>
            <person name="Birren B."/>
        </authorList>
    </citation>
    <scope>NUCLEOTIDE SEQUENCE [LARGE SCALE GENOMIC DNA]</scope>
    <source>
        <strain evidence="5 6">CIP 110305</strain>
    </source>
</reference>
<dbReference type="HOGENOM" id="CLU_028255_0_1_6"/>
<dbReference type="RefSeq" id="WP_016654953.1">
    <property type="nucleotide sequence ID" value="NZ_KE340348.1"/>
</dbReference>
<evidence type="ECO:0000256" key="3">
    <source>
        <dbReference type="ARBA" id="ARBA00022777"/>
    </source>
</evidence>
<keyword evidence="2 4" id="KW-0808">Transferase</keyword>
<keyword evidence="6" id="KW-1185">Reference proteome</keyword>
<dbReference type="Proteomes" id="UP000014568">
    <property type="component" value="Unassembled WGS sequence"/>
</dbReference>
<dbReference type="eggNOG" id="COG1929">
    <property type="taxonomic scope" value="Bacteria"/>
</dbReference>
<dbReference type="EMBL" id="ATGI01000004">
    <property type="protein sequence ID" value="EPF80380.1"/>
    <property type="molecule type" value="Genomic_DNA"/>
</dbReference>
<dbReference type="Gene3D" id="3.40.50.10350">
    <property type="entry name" value="Glycerate kinase, domain 1"/>
    <property type="match status" value="1"/>
</dbReference>
<comment type="similarity">
    <text evidence="1 4">Belongs to the glycerate kinase type-1 family.</text>
</comment>
<dbReference type="PANTHER" id="PTHR21599">
    <property type="entry name" value="GLYCERATE KINASE"/>
    <property type="match status" value="1"/>
</dbReference>
<accession>S3NJW5</accession>
<dbReference type="InterPro" id="IPR004381">
    <property type="entry name" value="Glycerate_kinase"/>
</dbReference>
<name>S3NJW5_9GAMM</name>
<dbReference type="OrthoDB" id="9774290at2"/>
<evidence type="ECO:0000256" key="2">
    <source>
        <dbReference type="ARBA" id="ARBA00022679"/>
    </source>
</evidence>
<evidence type="ECO:0000313" key="5">
    <source>
        <dbReference type="EMBL" id="EPF80380.1"/>
    </source>
</evidence>
<dbReference type="GO" id="GO:0031388">
    <property type="term" value="P:organic acid phosphorylation"/>
    <property type="evidence" value="ECO:0007669"/>
    <property type="project" value="UniProtKB-UniRule"/>
</dbReference>
<dbReference type="Pfam" id="PF02595">
    <property type="entry name" value="Gly_kinase"/>
    <property type="match status" value="1"/>
</dbReference>
<evidence type="ECO:0000313" key="6">
    <source>
        <dbReference type="Proteomes" id="UP000014568"/>
    </source>
</evidence>
<sequence length="381" mass="39959">MSKTFVLAPDSFKESMTANEACQAMRLGIARIFPDANIISVPMADGGEGTVDAILAACAGEKVKCEVMGPLAEQCVEAYFALLDQGQTAVVEMALANGIQLLDVSRRNPLYTSSYGTGQLISAALDQGVKRIIIGLGGSVTNDAGIGMAQALGARFYDIKGRELNLGAECLLQLDRIDITGLDPRLAQTDIVIASDVTNPLLGPNGASYIYGPQKGATAAQVPFLDQSLAHVAAIVQSQLGIDVQDIAGSGAAGGLGYGLMVFASAKMSSGVETMLDLVQLKQYLPQADYVFTGEGAIDQQTLQGKTPFGVMRIAQQFNVPVIACAGRVGEGIDALYTAGFSAIFSIVPECCTVEQACLHGAENLERCCENIARIMRMAES</sequence>
<dbReference type="InterPro" id="IPR036129">
    <property type="entry name" value="Glycerate_kinase_sf"/>
</dbReference>
<organism evidence="5 6">
    <name type="scientific">Acinetobacter rudis CIP 110305</name>
    <dbReference type="NCBI Taxonomy" id="421052"/>
    <lineage>
        <taxon>Bacteria</taxon>
        <taxon>Pseudomonadati</taxon>
        <taxon>Pseudomonadota</taxon>
        <taxon>Gammaproteobacteria</taxon>
        <taxon>Moraxellales</taxon>
        <taxon>Moraxellaceae</taxon>
        <taxon>Acinetobacter</taxon>
    </lineage>
</organism>
<dbReference type="GO" id="GO:0008887">
    <property type="term" value="F:glycerate kinase activity"/>
    <property type="evidence" value="ECO:0007669"/>
    <property type="project" value="UniProtKB-UniRule"/>
</dbReference>
<evidence type="ECO:0000256" key="4">
    <source>
        <dbReference type="PIRNR" id="PIRNR006078"/>
    </source>
</evidence>
<gene>
    <name evidence="5" type="ORF">F945_00518</name>
</gene>
<keyword evidence="3 4" id="KW-0418">Kinase</keyword>
<dbReference type="PANTHER" id="PTHR21599:SF0">
    <property type="entry name" value="GLYCERATE KINASE"/>
    <property type="match status" value="1"/>
</dbReference>
<dbReference type="SUPFAM" id="SSF110738">
    <property type="entry name" value="Glycerate kinase I"/>
    <property type="match status" value="1"/>
</dbReference>
<dbReference type="Gene3D" id="3.90.1510.10">
    <property type="entry name" value="Glycerate kinase, domain 2"/>
    <property type="match status" value="1"/>
</dbReference>
<dbReference type="PATRIC" id="fig|421052.3.peg.514"/>
<evidence type="ECO:0000256" key="1">
    <source>
        <dbReference type="ARBA" id="ARBA00006284"/>
    </source>
</evidence>
<comment type="caution">
    <text evidence="5">The sequence shown here is derived from an EMBL/GenBank/DDBJ whole genome shotgun (WGS) entry which is preliminary data.</text>
</comment>
<dbReference type="STRING" id="632955.GCA_000829675_01455"/>
<proteinExistence type="inferred from homology"/>
<dbReference type="InterPro" id="IPR018193">
    <property type="entry name" value="Glyc_kinase_flavodox-like_fold"/>
</dbReference>
<dbReference type="NCBIfam" id="TIGR00045">
    <property type="entry name" value="glycerate kinase"/>
    <property type="match status" value="1"/>
</dbReference>
<dbReference type="InterPro" id="IPR018197">
    <property type="entry name" value="Glycerate_kinase_RE-like"/>
</dbReference>